<accession>A0A6J2KKF5</accession>
<dbReference type="GeneID" id="114251836"/>
<dbReference type="KEGG" id="bman:114251836"/>
<sequence>MQKSQIDEFNCDVFEEKSTSSSNHDKKIIRKSWPYIDQFNTRSSSRNAQENSGKTLANAKDLINVKRRRKSFSKSWPNLDVFENKINNNKNQANAQRISRLKMDSDNLNGSENRYPDAARLTDVKLSGVKSDFSNDLDAYNCAECIEKKFWNYNNDFNESENLQKKTRHRDSLTINRLKRKSIKQIDTRPHCSRNSQDFFTINSENDSNRLNVVESDLRNYEKDRINIDYSFSESDIPLLERDTSTVPISIKSISDLYNFDSLNVSNRERRKEKRKSIHDLILDKLTRILNILESNSKTP</sequence>
<dbReference type="RefSeq" id="XP_028042033.1">
    <property type="nucleotide sequence ID" value="XM_028186232.1"/>
</dbReference>
<dbReference type="AlphaFoldDB" id="A0A6J2KKF5"/>
<evidence type="ECO:0000313" key="2">
    <source>
        <dbReference type="RefSeq" id="XP_028042033.1"/>
    </source>
</evidence>
<name>A0A6J2KKF5_BOMMA</name>
<proteinExistence type="predicted"/>
<organism evidence="1 2">
    <name type="scientific">Bombyx mandarina</name>
    <name type="common">Wild silk moth</name>
    <name type="synonym">Wild silkworm</name>
    <dbReference type="NCBI Taxonomy" id="7092"/>
    <lineage>
        <taxon>Eukaryota</taxon>
        <taxon>Metazoa</taxon>
        <taxon>Ecdysozoa</taxon>
        <taxon>Arthropoda</taxon>
        <taxon>Hexapoda</taxon>
        <taxon>Insecta</taxon>
        <taxon>Pterygota</taxon>
        <taxon>Neoptera</taxon>
        <taxon>Endopterygota</taxon>
        <taxon>Lepidoptera</taxon>
        <taxon>Glossata</taxon>
        <taxon>Ditrysia</taxon>
        <taxon>Bombycoidea</taxon>
        <taxon>Bombycidae</taxon>
        <taxon>Bombycinae</taxon>
        <taxon>Bombyx</taxon>
    </lineage>
</organism>
<protein>
    <submittedName>
        <fullName evidence="2">Uncharacterized protein LOC114251836</fullName>
    </submittedName>
</protein>
<keyword evidence="1" id="KW-1185">Reference proteome</keyword>
<gene>
    <name evidence="2" type="primary">LOC114251836</name>
</gene>
<evidence type="ECO:0000313" key="1">
    <source>
        <dbReference type="Proteomes" id="UP000504629"/>
    </source>
</evidence>
<reference evidence="2" key="1">
    <citation type="submission" date="2025-08" db="UniProtKB">
        <authorList>
            <consortium name="RefSeq"/>
        </authorList>
    </citation>
    <scope>IDENTIFICATION</scope>
    <source>
        <tissue evidence="2">Silk gland</tissue>
    </source>
</reference>
<dbReference type="Proteomes" id="UP000504629">
    <property type="component" value="Unplaced"/>
</dbReference>